<protein>
    <submittedName>
        <fullName evidence="1">Uncharacterized protein</fullName>
    </submittedName>
</protein>
<dbReference type="EMBL" id="QGKV02001556">
    <property type="protein sequence ID" value="KAF3519099.1"/>
    <property type="molecule type" value="Genomic_DNA"/>
</dbReference>
<gene>
    <name evidence="1" type="ORF">DY000_02063122</name>
</gene>
<organism evidence="1 2">
    <name type="scientific">Brassica cretica</name>
    <name type="common">Mustard</name>
    <dbReference type="NCBI Taxonomy" id="69181"/>
    <lineage>
        <taxon>Eukaryota</taxon>
        <taxon>Viridiplantae</taxon>
        <taxon>Streptophyta</taxon>
        <taxon>Embryophyta</taxon>
        <taxon>Tracheophyta</taxon>
        <taxon>Spermatophyta</taxon>
        <taxon>Magnoliopsida</taxon>
        <taxon>eudicotyledons</taxon>
        <taxon>Gunneridae</taxon>
        <taxon>Pentapetalae</taxon>
        <taxon>rosids</taxon>
        <taxon>malvids</taxon>
        <taxon>Brassicales</taxon>
        <taxon>Brassicaceae</taxon>
        <taxon>Brassiceae</taxon>
        <taxon>Brassica</taxon>
    </lineage>
</organism>
<sequence length="287" mass="31886">MRSHGPSSSFLAFTLRRTDDASTGAGGDFFSLYLVFLWSAQPLLSRARYVRSSRLRLAFPVEALVAGSGNKVEVALSPDLRRGGGFLGFLRVGEIPVSVHRNQEGSGLYWLRRRGLKSDVIVVKVSGLFPRVSPPRVGDGLAFGFVSFVIDVSHSVWLRSLIITWSRNWFFGSQRLWMLRRFSGTVDVAMEATQLCAGPLMAEASTCSIWDAVQSVVLRYIQTSFGGVGKALLLQRRQGNSRHPRQRGELHFPENHVDGRERLPISKDFENKLAECAGFSGRAKLDL</sequence>
<proteinExistence type="predicted"/>
<evidence type="ECO:0000313" key="2">
    <source>
        <dbReference type="Proteomes" id="UP000266723"/>
    </source>
</evidence>
<accession>A0ABQ7AYM6</accession>
<reference evidence="1 2" key="1">
    <citation type="journal article" date="2020" name="BMC Genomics">
        <title>Intraspecific diversification of the crop wild relative Brassica cretica Lam. using demographic model selection.</title>
        <authorList>
            <person name="Kioukis A."/>
            <person name="Michalopoulou V.A."/>
            <person name="Briers L."/>
            <person name="Pirintsos S."/>
            <person name="Studholme D.J."/>
            <person name="Pavlidis P."/>
            <person name="Sarris P.F."/>
        </authorList>
    </citation>
    <scope>NUCLEOTIDE SEQUENCE [LARGE SCALE GENOMIC DNA]</scope>
    <source>
        <strain evidence="2">cv. PFS-1207/04</strain>
    </source>
</reference>
<keyword evidence="2" id="KW-1185">Reference proteome</keyword>
<dbReference type="Proteomes" id="UP000266723">
    <property type="component" value="Unassembled WGS sequence"/>
</dbReference>
<evidence type="ECO:0000313" key="1">
    <source>
        <dbReference type="EMBL" id="KAF3519099.1"/>
    </source>
</evidence>
<name>A0ABQ7AYM6_BRACR</name>
<comment type="caution">
    <text evidence="1">The sequence shown here is derived from an EMBL/GenBank/DDBJ whole genome shotgun (WGS) entry which is preliminary data.</text>
</comment>